<dbReference type="GO" id="GO:0045892">
    <property type="term" value="P:negative regulation of DNA-templated transcription"/>
    <property type="evidence" value="ECO:0007669"/>
    <property type="project" value="TreeGrafter"/>
</dbReference>
<dbReference type="HAMAP" id="MF_01479">
    <property type="entry name" value="WhiB"/>
    <property type="match status" value="1"/>
</dbReference>
<evidence type="ECO:0000256" key="4">
    <source>
        <dbReference type="ARBA" id="ARBA00022723"/>
    </source>
</evidence>
<organism evidence="14 15">
    <name type="scientific">Hoyosella rhizosphaerae</name>
    <dbReference type="NCBI Taxonomy" id="1755582"/>
    <lineage>
        <taxon>Bacteria</taxon>
        <taxon>Bacillati</taxon>
        <taxon>Actinomycetota</taxon>
        <taxon>Actinomycetes</taxon>
        <taxon>Mycobacteriales</taxon>
        <taxon>Hoyosellaceae</taxon>
        <taxon>Hoyosella</taxon>
    </lineage>
</organism>
<dbReference type="InterPro" id="IPR034768">
    <property type="entry name" value="4FE4S_WBL"/>
</dbReference>
<accession>A0A916XII0</accession>
<dbReference type="GO" id="GO:0003677">
    <property type="term" value="F:DNA binding"/>
    <property type="evidence" value="ECO:0007669"/>
    <property type="project" value="UniProtKB-UniRule"/>
</dbReference>
<feature type="binding site" evidence="11">
    <location>
        <position position="94"/>
    </location>
    <ligand>
        <name>[4Fe-4S] cluster</name>
        <dbReference type="ChEBI" id="CHEBI:49883"/>
    </ligand>
</feature>
<evidence type="ECO:0000256" key="9">
    <source>
        <dbReference type="ARBA" id="ARBA00023157"/>
    </source>
</evidence>
<evidence type="ECO:0000256" key="10">
    <source>
        <dbReference type="ARBA" id="ARBA00023163"/>
    </source>
</evidence>
<evidence type="ECO:0000313" key="15">
    <source>
        <dbReference type="Proteomes" id="UP000641514"/>
    </source>
</evidence>
<dbReference type="PROSITE" id="PS51674">
    <property type="entry name" value="4FE4S_WBL"/>
    <property type="match status" value="1"/>
</dbReference>
<keyword evidence="10 11" id="KW-0804">Transcription</keyword>
<keyword evidence="5 11" id="KW-0408">Iron</keyword>
<dbReference type="InterPro" id="IPR003482">
    <property type="entry name" value="Whib"/>
</dbReference>
<evidence type="ECO:0000259" key="13">
    <source>
        <dbReference type="PROSITE" id="PS51674"/>
    </source>
</evidence>
<evidence type="ECO:0000256" key="1">
    <source>
        <dbReference type="ARBA" id="ARBA00004496"/>
    </source>
</evidence>
<dbReference type="PANTHER" id="PTHR38839">
    <property type="entry name" value="TRANSCRIPTIONAL REGULATOR WHID-RELATED"/>
    <property type="match status" value="1"/>
</dbReference>
<dbReference type="GO" id="GO:0005737">
    <property type="term" value="C:cytoplasm"/>
    <property type="evidence" value="ECO:0007669"/>
    <property type="project" value="UniProtKB-SubCell"/>
</dbReference>
<feature type="domain" description="4Fe-4S Wbl-type" evidence="13">
    <location>
        <begin position="71"/>
        <end position="127"/>
    </location>
</feature>
<evidence type="ECO:0000313" key="14">
    <source>
        <dbReference type="EMBL" id="GGC75709.1"/>
    </source>
</evidence>
<evidence type="ECO:0000256" key="11">
    <source>
        <dbReference type="HAMAP-Rule" id="MF_01479"/>
    </source>
</evidence>
<comment type="similarity">
    <text evidence="2 11">Belongs to the WhiB family.</text>
</comment>
<comment type="PTM">
    <text evidence="11">The Fe-S cluster can be nitrosylated by nitric oxide (NO).</text>
</comment>
<dbReference type="EMBL" id="BMJH01000004">
    <property type="protein sequence ID" value="GGC75709.1"/>
    <property type="molecule type" value="Genomic_DNA"/>
</dbReference>
<evidence type="ECO:0000256" key="7">
    <source>
        <dbReference type="ARBA" id="ARBA00023015"/>
    </source>
</evidence>
<evidence type="ECO:0000256" key="8">
    <source>
        <dbReference type="ARBA" id="ARBA00023125"/>
    </source>
</evidence>
<sequence>MIVTTYSGEAKIKPQGAGSRESAKVMNHSGPEASRTLTKRPAIRRGGGLPITATMSTEEAEARIAWVSQARCRGVDPDVLFVRGAAQRKAATICRHCPVVLECGADALDNRVEFGVWGGMTERQRRALLKQHPEVESWAEFFASQRTQQSAG</sequence>
<reference evidence="14" key="1">
    <citation type="journal article" date="2014" name="Int. J. Syst. Evol. Microbiol.">
        <title>Complete genome sequence of Corynebacterium casei LMG S-19264T (=DSM 44701T), isolated from a smear-ripened cheese.</title>
        <authorList>
            <consortium name="US DOE Joint Genome Institute (JGI-PGF)"/>
            <person name="Walter F."/>
            <person name="Albersmeier A."/>
            <person name="Kalinowski J."/>
            <person name="Ruckert C."/>
        </authorList>
    </citation>
    <scope>NUCLEOTIDE SEQUENCE</scope>
    <source>
        <strain evidence="14">CGMCC 1.15478</strain>
    </source>
</reference>
<dbReference type="PANTHER" id="PTHR38839:SF7">
    <property type="entry name" value="TRANSCRIPTIONAL REGULATOR WHIB4"/>
    <property type="match status" value="1"/>
</dbReference>
<keyword evidence="3 11" id="KW-0004">4Fe-4S</keyword>
<proteinExistence type="inferred from homology"/>
<keyword evidence="8 11" id="KW-0238">DNA-binding</keyword>
<keyword evidence="11" id="KW-0963">Cytoplasm</keyword>
<feature type="binding site" evidence="11">
    <location>
        <position position="97"/>
    </location>
    <ligand>
        <name>[4Fe-4S] cluster</name>
        <dbReference type="ChEBI" id="CHEBI:49883"/>
    </ligand>
</feature>
<feature type="binding site" evidence="11">
    <location>
        <position position="103"/>
    </location>
    <ligand>
        <name>[4Fe-4S] cluster</name>
        <dbReference type="ChEBI" id="CHEBI:49883"/>
    </ligand>
</feature>
<dbReference type="Proteomes" id="UP000641514">
    <property type="component" value="Unassembled WGS sequence"/>
</dbReference>
<dbReference type="GO" id="GO:0047134">
    <property type="term" value="F:protein-disulfide reductase [NAD(P)H] activity"/>
    <property type="evidence" value="ECO:0007669"/>
    <property type="project" value="TreeGrafter"/>
</dbReference>
<dbReference type="AlphaFoldDB" id="A0A916XII0"/>
<gene>
    <name evidence="11" type="primary">whiB</name>
    <name evidence="14" type="ORF">GCM10011410_31270</name>
</gene>
<comment type="PTM">
    <text evidence="11">Upon Fe-S cluster removal intramolecular disulfide bonds are formed.</text>
</comment>
<dbReference type="Pfam" id="PF02467">
    <property type="entry name" value="Whib"/>
    <property type="match status" value="1"/>
</dbReference>
<keyword evidence="15" id="KW-1185">Reference proteome</keyword>
<dbReference type="GO" id="GO:0046872">
    <property type="term" value="F:metal ion binding"/>
    <property type="evidence" value="ECO:0007669"/>
    <property type="project" value="UniProtKB-KW"/>
</dbReference>
<comment type="caution">
    <text evidence="14">The sequence shown here is derived from an EMBL/GenBank/DDBJ whole genome shotgun (WGS) entry which is preliminary data.</text>
</comment>
<evidence type="ECO:0000256" key="2">
    <source>
        <dbReference type="ARBA" id="ARBA00006597"/>
    </source>
</evidence>
<comment type="cofactor">
    <cofactor evidence="11">
        <name>[4Fe-4S] cluster</name>
        <dbReference type="ChEBI" id="CHEBI:49883"/>
    </cofactor>
    <text evidence="11">Binds 1 [4Fe-4S] cluster per subunit. Following nitrosylation of the [4Fe-4S] cluster binds 1 [4Fe-8(NO)] cluster per subunit.</text>
</comment>
<feature type="region of interest" description="Disordered" evidence="12">
    <location>
        <begin position="1"/>
        <end position="36"/>
    </location>
</feature>
<keyword evidence="4 11" id="KW-0479">Metal-binding</keyword>
<dbReference type="GO" id="GO:0045454">
    <property type="term" value="P:cell redox homeostasis"/>
    <property type="evidence" value="ECO:0007669"/>
    <property type="project" value="TreeGrafter"/>
</dbReference>
<evidence type="ECO:0000256" key="12">
    <source>
        <dbReference type="SAM" id="MobiDB-lite"/>
    </source>
</evidence>
<keyword evidence="9 11" id="KW-1015">Disulfide bond</keyword>
<protein>
    <recommendedName>
        <fullName evidence="11">Transcriptional regulator WhiB</fullName>
    </recommendedName>
</protein>
<keyword evidence="7 11" id="KW-0805">Transcription regulation</keyword>
<feature type="binding site" evidence="11">
    <location>
        <position position="72"/>
    </location>
    <ligand>
        <name>[4Fe-4S] cluster</name>
        <dbReference type="ChEBI" id="CHEBI:49883"/>
    </ligand>
</feature>
<name>A0A916XII0_9ACTN</name>
<dbReference type="GO" id="GO:0051539">
    <property type="term" value="F:4 iron, 4 sulfur cluster binding"/>
    <property type="evidence" value="ECO:0007669"/>
    <property type="project" value="UniProtKB-UniRule"/>
</dbReference>
<keyword evidence="6 11" id="KW-0411">Iron-sulfur</keyword>
<comment type="subcellular location">
    <subcellularLocation>
        <location evidence="1 11">Cytoplasm</location>
    </subcellularLocation>
</comment>
<dbReference type="GO" id="GO:0035731">
    <property type="term" value="F:dinitrosyl-iron complex binding"/>
    <property type="evidence" value="ECO:0007669"/>
    <property type="project" value="UniProtKB-UniRule"/>
</dbReference>
<comment type="function">
    <text evidence="11">Acts as a transcriptional regulator. Probably redox-responsive. The apo- but not holo-form probably binds DNA.</text>
</comment>
<evidence type="ECO:0000256" key="5">
    <source>
        <dbReference type="ARBA" id="ARBA00023004"/>
    </source>
</evidence>
<evidence type="ECO:0000256" key="6">
    <source>
        <dbReference type="ARBA" id="ARBA00023014"/>
    </source>
</evidence>
<evidence type="ECO:0000256" key="3">
    <source>
        <dbReference type="ARBA" id="ARBA00022485"/>
    </source>
</evidence>
<reference evidence="14" key="2">
    <citation type="submission" date="2020-09" db="EMBL/GenBank/DDBJ databases">
        <authorList>
            <person name="Sun Q."/>
            <person name="Zhou Y."/>
        </authorList>
    </citation>
    <scope>NUCLEOTIDE SEQUENCE</scope>
    <source>
        <strain evidence="14">CGMCC 1.15478</strain>
    </source>
</reference>